<dbReference type="Gene3D" id="3.40.50.2000">
    <property type="entry name" value="Glycogen Phosphorylase B"/>
    <property type="match status" value="2"/>
</dbReference>
<dbReference type="EMBL" id="JPLY01000003">
    <property type="protein sequence ID" value="KFC21841.1"/>
    <property type="molecule type" value="Genomic_DNA"/>
</dbReference>
<comment type="caution">
    <text evidence="1">The sequence shown here is derived from an EMBL/GenBank/DDBJ whole genome shotgun (WGS) entry which is preliminary data.</text>
</comment>
<evidence type="ECO:0000313" key="2">
    <source>
        <dbReference type="Proteomes" id="UP000028623"/>
    </source>
</evidence>
<sequence length="475" mass="54151">MENSKKVLIVTYYWPPAGGPGVQRWLKFAKYLPEFGWEPVIYTPENPSYPLVDETLTKEVPQDLKIVKTNIWEPYQIAEKFSKSNKKFKGGQFDVGKNQSFVSKLSIFIRGNFFIPDARKFWVKPSIKFLKDYLKENHIDTIVTTGPPHSLHLIGLGLKKELPDLKWIADFRDPWTEISYYKHLKLTSGSERKHRYLEKSVFENADLTLATSYTDAENFRKYGANAFCITNGFDKLEDSKVGELESQSVGVLESQSVGVLESLSVGASESSLHESIGTLKPSNSKTLKPKFTLSYVGVLEQLRNPENLWKALITLCEKHQEFAEDLELKFVGRVDDKILNEIENSVLKNNILNLGYLAHDDSVQEMENSNLLLITNFPNESSKGIIPGKLFEYLATGKKIISFGPKDADVETILDKTKAGKHFDYLESLEIEMFIFSLYEDWKSGKSITNSANINEFSRRELTKQLVAKLESLWV</sequence>
<accession>A0A085BH96</accession>
<dbReference type="RefSeq" id="WP_034975051.1">
    <property type="nucleotide sequence ID" value="NZ_FOFI01000003.1"/>
</dbReference>
<evidence type="ECO:0000313" key="1">
    <source>
        <dbReference type="EMBL" id="KFC21841.1"/>
    </source>
</evidence>
<gene>
    <name evidence="1" type="ORF">IO89_07585</name>
</gene>
<dbReference type="SUPFAM" id="SSF53756">
    <property type="entry name" value="UDP-Glycosyltransferase/glycogen phosphorylase"/>
    <property type="match status" value="1"/>
</dbReference>
<keyword evidence="1" id="KW-0808">Transferase</keyword>
<organism evidence="1 2">
    <name type="scientific">Epilithonimonas lactis</name>
    <dbReference type="NCBI Taxonomy" id="421072"/>
    <lineage>
        <taxon>Bacteria</taxon>
        <taxon>Pseudomonadati</taxon>
        <taxon>Bacteroidota</taxon>
        <taxon>Flavobacteriia</taxon>
        <taxon>Flavobacteriales</taxon>
        <taxon>Weeksellaceae</taxon>
        <taxon>Chryseobacterium group</taxon>
        <taxon>Epilithonimonas</taxon>
    </lineage>
</organism>
<dbReference type="STRING" id="421072.SAMN04488097_2129"/>
<keyword evidence="2" id="KW-1185">Reference proteome</keyword>
<reference evidence="1 2" key="1">
    <citation type="submission" date="2014-07" db="EMBL/GenBank/DDBJ databases">
        <title>Epilithonimonas lactis LMG 22401 Genome.</title>
        <authorList>
            <person name="Pipes S.E."/>
            <person name="Stropko S.J."/>
        </authorList>
    </citation>
    <scope>NUCLEOTIDE SEQUENCE [LARGE SCALE GENOMIC DNA]</scope>
    <source>
        <strain evidence="1 2">LMG 24401</strain>
    </source>
</reference>
<dbReference type="eggNOG" id="COG0438">
    <property type="taxonomic scope" value="Bacteria"/>
</dbReference>
<dbReference type="AlphaFoldDB" id="A0A085BH96"/>
<dbReference type="GO" id="GO:0016740">
    <property type="term" value="F:transferase activity"/>
    <property type="evidence" value="ECO:0007669"/>
    <property type="project" value="UniProtKB-KW"/>
</dbReference>
<dbReference type="Proteomes" id="UP000028623">
    <property type="component" value="Unassembled WGS sequence"/>
</dbReference>
<protein>
    <submittedName>
        <fullName evidence="1">Glycosyl transferase family 1</fullName>
    </submittedName>
</protein>
<dbReference type="OrthoDB" id="9794575at2"/>
<proteinExistence type="predicted"/>
<name>A0A085BH96_9FLAO</name>